<comment type="caution">
    <text evidence="2">The sequence shown here is derived from an EMBL/GenBank/DDBJ whole genome shotgun (WGS) entry which is preliminary data.</text>
</comment>
<keyword evidence="1" id="KW-0472">Membrane</keyword>
<gene>
    <name evidence="2" type="ORF">LITE_LOCUS20674</name>
</gene>
<dbReference type="Proteomes" id="UP001154282">
    <property type="component" value="Unassembled WGS sequence"/>
</dbReference>
<evidence type="ECO:0000256" key="1">
    <source>
        <dbReference type="SAM" id="Phobius"/>
    </source>
</evidence>
<organism evidence="2 3">
    <name type="scientific">Linum tenue</name>
    <dbReference type="NCBI Taxonomy" id="586396"/>
    <lineage>
        <taxon>Eukaryota</taxon>
        <taxon>Viridiplantae</taxon>
        <taxon>Streptophyta</taxon>
        <taxon>Embryophyta</taxon>
        <taxon>Tracheophyta</taxon>
        <taxon>Spermatophyta</taxon>
        <taxon>Magnoliopsida</taxon>
        <taxon>eudicotyledons</taxon>
        <taxon>Gunneridae</taxon>
        <taxon>Pentapetalae</taxon>
        <taxon>rosids</taxon>
        <taxon>fabids</taxon>
        <taxon>Malpighiales</taxon>
        <taxon>Linaceae</taxon>
        <taxon>Linum</taxon>
    </lineage>
</organism>
<sequence>GNLSACFAISHSRPCILTLHFFFLLFVWWFRWALAMAVSLEGICLCVFGFWKWKST</sequence>
<dbReference type="AlphaFoldDB" id="A0AAV0KZA6"/>
<dbReference type="EMBL" id="CAMGYJ010000005">
    <property type="protein sequence ID" value="CAI0426178.1"/>
    <property type="molecule type" value="Genomic_DNA"/>
</dbReference>
<evidence type="ECO:0000313" key="2">
    <source>
        <dbReference type="EMBL" id="CAI0426178.1"/>
    </source>
</evidence>
<feature type="non-terminal residue" evidence="2">
    <location>
        <position position="1"/>
    </location>
</feature>
<keyword evidence="1" id="KW-0812">Transmembrane</keyword>
<name>A0AAV0KZA6_9ROSI</name>
<keyword evidence="1" id="KW-1133">Transmembrane helix</keyword>
<reference evidence="2" key="1">
    <citation type="submission" date="2022-08" db="EMBL/GenBank/DDBJ databases">
        <authorList>
            <person name="Gutierrez-Valencia J."/>
        </authorList>
    </citation>
    <scope>NUCLEOTIDE SEQUENCE</scope>
</reference>
<keyword evidence="3" id="KW-1185">Reference proteome</keyword>
<proteinExistence type="predicted"/>
<protein>
    <submittedName>
        <fullName evidence="2">Uncharacterized protein</fullName>
    </submittedName>
</protein>
<accession>A0AAV0KZA6</accession>
<evidence type="ECO:0000313" key="3">
    <source>
        <dbReference type="Proteomes" id="UP001154282"/>
    </source>
</evidence>
<feature type="transmembrane region" description="Helical" evidence="1">
    <location>
        <begin position="29"/>
        <end position="51"/>
    </location>
</feature>